<evidence type="ECO:0000313" key="2">
    <source>
        <dbReference type="Proteomes" id="UP001066276"/>
    </source>
</evidence>
<evidence type="ECO:0000313" key="1">
    <source>
        <dbReference type="EMBL" id="KAJ1101209.1"/>
    </source>
</evidence>
<gene>
    <name evidence="1" type="ORF">NDU88_006281</name>
</gene>
<comment type="caution">
    <text evidence="1">The sequence shown here is derived from an EMBL/GenBank/DDBJ whole genome shotgun (WGS) entry which is preliminary data.</text>
</comment>
<reference evidence="1" key="1">
    <citation type="journal article" date="2022" name="bioRxiv">
        <title>Sequencing and chromosome-scale assembly of the giantPleurodeles waltlgenome.</title>
        <authorList>
            <person name="Brown T."/>
            <person name="Elewa A."/>
            <person name="Iarovenko S."/>
            <person name="Subramanian E."/>
            <person name="Araus A.J."/>
            <person name="Petzold A."/>
            <person name="Susuki M."/>
            <person name="Suzuki K.-i.T."/>
            <person name="Hayashi T."/>
            <person name="Toyoda A."/>
            <person name="Oliveira C."/>
            <person name="Osipova E."/>
            <person name="Leigh N.D."/>
            <person name="Simon A."/>
            <person name="Yun M.H."/>
        </authorList>
    </citation>
    <scope>NUCLEOTIDE SEQUENCE</scope>
    <source>
        <strain evidence="1">20211129_DDA</strain>
        <tissue evidence="1">Liver</tissue>
    </source>
</reference>
<keyword evidence="2" id="KW-1185">Reference proteome</keyword>
<dbReference type="EMBL" id="JANPWB010000014">
    <property type="protein sequence ID" value="KAJ1101209.1"/>
    <property type="molecule type" value="Genomic_DNA"/>
</dbReference>
<dbReference type="AlphaFoldDB" id="A0AAV7MFB3"/>
<sequence>MGIVGGDDTDLILSTWKDLTDQRRSLLPVPSVGFNFSDFGVGAALKGLRLLRSRCGATKHSRICGLQLLRSRCGATEKQQDLGKEGRRSVLVEEDVKDGEQKDITVLEENVCEIISDVCEITSGAITEQEWKDVLKEDVELSENEYFRLVLLNMEREMCDVLIILGSRDPQGDGMWNVDECGRMVEGEDDGWGDFE</sequence>
<accession>A0AAV7MFB3</accession>
<dbReference type="Proteomes" id="UP001066276">
    <property type="component" value="Chromosome 10"/>
</dbReference>
<organism evidence="1 2">
    <name type="scientific">Pleurodeles waltl</name>
    <name type="common">Iberian ribbed newt</name>
    <dbReference type="NCBI Taxonomy" id="8319"/>
    <lineage>
        <taxon>Eukaryota</taxon>
        <taxon>Metazoa</taxon>
        <taxon>Chordata</taxon>
        <taxon>Craniata</taxon>
        <taxon>Vertebrata</taxon>
        <taxon>Euteleostomi</taxon>
        <taxon>Amphibia</taxon>
        <taxon>Batrachia</taxon>
        <taxon>Caudata</taxon>
        <taxon>Salamandroidea</taxon>
        <taxon>Salamandridae</taxon>
        <taxon>Pleurodelinae</taxon>
        <taxon>Pleurodeles</taxon>
    </lineage>
</organism>
<proteinExistence type="predicted"/>
<protein>
    <submittedName>
        <fullName evidence="1">Uncharacterized protein</fullName>
    </submittedName>
</protein>
<name>A0AAV7MFB3_PLEWA</name>